<dbReference type="EMBL" id="LHUQ01000036">
    <property type="protein sequence ID" value="KON63252.1"/>
    <property type="molecule type" value="Genomic_DNA"/>
</dbReference>
<proteinExistence type="predicted"/>
<name>A0A0M0EDA8_KOMEU</name>
<dbReference type="PATRIC" id="fig|33995.3.peg.3615"/>
<accession>A0A0M0EDA8</accession>
<organism evidence="1 2">
    <name type="scientific">Komagataeibacter europaeus</name>
    <name type="common">Gluconacetobacter europaeus</name>
    <dbReference type="NCBI Taxonomy" id="33995"/>
    <lineage>
        <taxon>Bacteria</taxon>
        <taxon>Pseudomonadati</taxon>
        <taxon>Pseudomonadota</taxon>
        <taxon>Alphaproteobacteria</taxon>
        <taxon>Acetobacterales</taxon>
        <taxon>Acetobacteraceae</taxon>
        <taxon>Komagataeibacter</taxon>
    </lineage>
</organism>
<dbReference type="AlphaFoldDB" id="A0A0M0EDA8"/>
<sequence>MVTVSVPLTVLSTAVLDAAFVLVFEKPNCPSILTPAPFVPMLAEAPTLAEIDFELATSWVVSYPACNVT</sequence>
<comment type="caution">
    <text evidence="1">The sequence shown here is derived from an EMBL/GenBank/DDBJ whole genome shotgun (WGS) entry which is preliminary data.</text>
</comment>
<reference evidence="1" key="1">
    <citation type="submission" date="2015-08" db="EMBL/GenBank/DDBJ databases">
        <title>Draft genome sequence of Komagataeibacter europaeus CECT 8546 a cellulose producer strain from vinegar produced by the traditional method.</title>
        <authorList>
            <person name="Poehlein A."/>
            <person name="Valera M.J."/>
            <person name="Haack F.S."/>
            <person name="Mas A."/>
            <person name="Daniel R."/>
            <person name="Streit W.R."/>
            <person name="Mateo E."/>
        </authorList>
    </citation>
    <scope>NUCLEOTIDE SEQUENCE [LARGE SCALE GENOMIC DNA]</scope>
    <source>
        <strain evidence="1">CECT 8546</strain>
    </source>
</reference>
<protein>
    <submittedName>
        <fullName evidence="1">Uncharacterized protein</fullName>
    </submittedName>
</protein>
<evidence type="ECO:0000313" key="1">
    <source>
        <dbReference type="EMBL" id="KON63252.1"/>
    </source>
</evidence>
<evidence type="ECO:0000313" key="2">
    <source>
        <dbReference type="Proteomes" id="UP000037566"/>
    </source>
</evidence>
<keyword evidence="2" id="KW-1185">Reference proteome</keyword>
<dbReference type="Proteomes" id="UP000037566">
    <property type="component" value="Unassembled WGS sequence"/>
</dbReference>
<gene>
    <name evidence="1" type="ORF">KOEU_32620</name>
</gene>